<dbReference type="AlphaFoldDB" id="A0A151UCI1"/>
<dbReference type="EMBL" id="CM003603">
    <property type="protein sequence ID" value="KYP76994.1"/>
    <property type="molecule type" value="Genomic_DNA"/>
</dbReference>
<dbReference type="PANTHER" id="PTHR33463:SF187">
    <property type="entry name" value="AND NB-ARC DOMAIN DISEASE RESISTANCE PROTEIN, PUTATIVE-RELATED"/>
    <property type="match status" value="1"/>
</dbReference>
<dbReference type="InterPro" id="IPR057135">
    <property type="entry name" value="At4g27190-like_LRR"/>
</dbReference>
<evidence type="ECO:0000259" key="2">
    <source>
        <dbReference type="Pfam" id="PF23247"/>
    </source>
</evidence>
<dbReference type="Gramene" id="C.cajan_20642.t">
    <property type="protein sequence ID" value="C.cajan_20642.t.cds1"/>
    <property type="gene ID" value="C.cajan_20642"/>
</dbReference>
<proteinExistence type="predicted"/>
<accession>A0A151UCI1</accession>
<dbReference type="Pfam" id="PF23247">
    <property type="entry name" value="LRR_RPS2"/>
    <property type="match status" value="1"/>
</dbReference>
<evidence type="ECO:0000313" key="4">
    <source>
        <dbReference type="Proteomes" id="UP000075243"/>
    </source>
</evidence>
<evidence type="ECO:0000256" key="1">
    <source>
        <dbReference type="ARBA" id="ARBA00022821"/>
    </source>
</evidence>
<name>A0A151UCI1_CAJCA</name>
<dbReference type="Gene3D" id="3.80.10.10">
    <property type="entry name" value="Ribonuclease Inhibitor"/>
    <property type="match status" value="1"/>
</dbReference>
<feature type="domain" description="Disease resistance protein At4g27190-like leucine-rich repeats" evidence="2">
    <location>
        <begin position="3"/>
        <end position="110"/>
    </location>
</feature>
<gene>
    <name evidence="3" type="ORF">KK1_021257</name>
</gene>
<organism evidence="3 4">
    <name type="scientific">Cajanus cajan</name>
    <name type="common">Pigeon pea</name>
    <name type="synonym">Cajanus indicus</name>
    <dbReference type="NCBI Taxonomy" id="3821"/>
    <lineage>
        <taxon>Eukaryota</taxon>
        <taxon>Viridiplantae</taxon>
        <taxon>Streptophyta</taxon>
        <taxon>Embryophyta</taxon>
        <taxon>Tracheophyta</taxon>
        <taxon>Spermatophyta</taxon>
        <taxon>Magnoliopsida</taxon>
        <taxon>eudicotyledons</taxon>
        <taxon>Gunneridae</taxon>
        <taxon>Pentapetalae</taxon>
        <taxon>rosids</taxon>
        <taxon>fabids</taxon>
        <taxon>Fabales</taxon>
        <taxon>Fabaceae</taxon>
        <taxon>Papilionoideae</taxon>
        <taxon>50 kb inversion clade</taxon>
        <taxon>NPAAA clade</taxon>
        <taxon>indigoferoid/millettioid clade</taxon>
        <taxon>Phaseoleae</taxon>
        <taxon>Cajanus</taxon>
    </lineage>
</organism>
<evidence type="ECO:0000313" key="3">
    <source>
        <dbReference type="EMBL" id="KYP76994.1"/>
    </source>
</evidence>
<reference evidence="3 4" key="1">
    <citation type="journal article" date="2012" name="Nat. Biotechnol.">
        <title>Draft genome sequence of pigeonpea (Cajanus cajan), an orphan legume crop of resource-poor farmers.</title>
        <authorList>
            <person name="Varshney R.K."/>
            <person name="Chen W."/>
            <person name="Li Y."/>
            <person name="Bharti A.K."/>
            <person name="Saxena R.K."/>
            <person name="Schlueter J.A."/>
            <person name="Donoghue M.T."/>
            <person name="Azam S."/>
            <person name="Fan G."/>
            <person name="Whaley A.M."/>
            <person name="Farmer A.D."/>
            <person name="Sheridan J."/>
            <person name="Iwata A."/>
            <person name="Tuteja R."/>
            <person name="Penmetsa R.V."/>
            <person name="Wu W."/>
            <person name="Upadhyaya H.D."/>
            <person name="Yang S.P."/>
            <person name="Shah T."/>
            <person name="Saxena K.B."/>
            <person name="Michael T."/>
            <person name="McCombie W.R."/>
            <person name="Yang B."/>
            <person name="Zhang G."/>
            <person name="Yang H."/>
            <person name="Wang J."/>
            <person name="Spillane C."/>
            <person name="Cook D.R."/>
            <person name="May G.D."/>
            <person name="Xu X."/>
            <person name="Jackson S.A."/>
        </authorList>
    </citation>
    <scope>NUCLEOTIDE SEQUENCE [LARGE SCALE GENOMIC DNA]</scope>
    <source>
        <strain evidence="4">cv. Asha</strain>
    </source>
</reference>
<dbReference type="Proteomes" id="UP000075243">
    <property type="component" value="Chromosome 1"/>
</dbReference>
<dbReference type="PANTHER" id="PTHR33463">
    <property type="entry name" value="NB-ARC DOMAIN-CONTAINING PROTEIN-RELATED"/>
    <property type="match status" value="1"/>
</dbReference>
<dbReference type="SUPFAM" id="SSF52047">
    <property type="entry name" value="RNI-like"/>
    <property type="match status" value="1"/>
</dbReference>
<dbReference type="InterPro" id="IPR032675">
    <property type="entry name" value="LRR_dom_sf"/>
</dbReference>
<keyword evidence="1" id="KW-0611">Plant defense</keyword>
<sequence>MSFPVEIFEKASNLEYLEISRCRGLVELFLSRHEMRWSRNLMTVSRVCKELQKLCISSCPDLTTLVHSAVSFSNLKHLSIKDCHKLRYLFTSTTARQLVFLEEMYVVECKSMEQIILDEEVLRITSEAIKFEQLTTIILDSLPKLLYFYSGSDTLELSSLMRVLIWKCPHMTIFSRGDIHAESFMGIQVSLDPNQDLLFYQDLNTTVKGMFQLGMATGRGGYGFDDTRPRPRD</sequence>
<dbReference type="InterPro" id="IPR050905">
    <property type="entry name" value="Plant_NBS-LRR"/>
</dbReference>
<keyword evidence="4" id="KW-1185">Reference proteome</keyword>
<protein>
    <recommendedName>
        <fullName evidence="2">Disease resistance protein At4g27190-like leucine-rich repeats domain-containing protein</fullName>
    </recommendedName>
</protein>